<dbReference type="InterPro" id="IPR040047">
    <property type="entry name" value="VPS50"/>
</dbReference>
<evidence type="ECO:0000256" key="1">
    <source>
        <dbReference type="ARBA" id="ARBA00022448"/>
    </source>
</evidence>
<evidence type="ECO:0000256" key="4">
    <source>
        <dbReference type="SAM" id="MobiDB-lite"/>
    </source>
</evidence>
<gene>
    <name evidence="7" type="ORF">C2E20_8993</name>
</gene>
<dbReference type="OrthoDB" id="511495at2759"/>
<comment type="caution">
    <text evidence="7">The sequence shown here is derived from an EMBL/GenBank/DDBJ whole genome shotgun (WGS) entry which is preliminary data.</text>
</comment>
<evidence type="ECO:0000256" key="2">
    <source>
        <dbReference type="ARBA" id="ARBA00022927"/>
    </source>
</evidence>
<feature type="region of interest" description="Disordered" evidence="4">
    <location>
        <begin position="588"/>
        <end position="610"/>
    </location>
</feature>
<feature type="region of interest" description="Disordered" evidence="4">
    <location>
        <begin position="684"/>
        <end position="710"/>
    </location>
</feature>
<dbReference type="STRING" id="554055.A0A2P6UZU7"/>
<keyword evidence="3" id="KW-0175">Coiled coil</keyword>
<evidence type="ECO:0000313" key="8">
    <source>
        <dbReference type="Proteomes" id="UP000239649"/>
    </source>
</evidence>
<dbReference type="GO" id="GO:0005829">
    <property type="term" value="C:cytosol"/>
    <property type="evidence" value="ECO:0007669"/>
    <property type="project" value="GOC"/>
</dbReference>
<feature type="region of interest" description="Disordered" evidence="4">
    <location>
        <begin position="906"/>
        <end position="953"/>
    </location>
</feature>
<dbReference type="PANTHER" id="PTHR13258">
    <property type="entry name" value="SYNDETIN"/>
    <property type="match status" value="1"/>
</dbReference>
<evidence type="ECO:0000313" key="7">
    <source>
        <dbReference type="EMBL" id="PSC67324.1"/>
    </source>
</evidence>
<name>A0A2P6UZU7_9CHLO</name>
<evidence type="ECO:0000259" key="6">
    <source>
        <dbReference type="Pfam" id="PF10475"/>
    </source>
</evidence>
<evidence type="ECO:0000256" key="3">
    <source>
        <dbReference type="ARBA" id="ARBA00023054"/>
    </source>
</evidence>
<feature type="compositionally biased region" description="Gly residues" evidence="4">
    <location>
        <begin position="815"/>
        <end position="832"/>
    </location>
</feature>
<protein>
    <submittedName>
        <fullName evidence="7">Coiled-coil domain-containing 132</fullName>
    </submittedName>
</protein>
<keyword evidence="1" id="KW-0813">Transport</keyword>
<dbReference type="GO" id="GO:0042147">
    <property type="term" value="P:retrograde transport, endosome to Golgi"/>
    <property type="evidence" value="ECO:0007669"/>
    <property type="project" value="InterPro"/>
</dbReference>
<accession>A0A2P6UZU7</accession>
<dbReference type="GO" id="GO:0000149">
    <property type="term" value="F:SNARE binding"/>
    <property type="evidence" value="ECO:0007669"/>
    <property type="project" value="TreeGrafter"/>
</dbReference>
<dbReference type="EMBL" id="LHPF02000065">
    <property type="protein sequence ID" value="PSC67324.1"/>
    <property type="molecule type" value="Genomic_DNA"/>
</dbReference>
<dbReference type="GO" id="GO:0032456">
    <property type="term" value="P:endocytic recycling"/>
    <property type="evidence" value="ECO:0007669"/>
    <property type="project" value="InterPro"/>
</dbReference>
<feature type="compositionally biased region" description="Gly residues" evidence="4">
    <location>
        <begin position="1220"/>
        <end position="1230"/>
    </location>
</feature>
<dbReference type="GO" id="GO:1990745">
    <property type="term" value="C:EARP complex"/>
    <property type="evidence" value="ECO:0007669"/>
    <property type="project" value="InterPro"/>
</dbReference>
<dbReference type="InterPro" id="IPR019515">
    <property type="entry name" value="VPS54_N"/>
</dbReference>
<dbReference type="Pfam" id="PF10474">
    <property type="entry name" value="Syndetin_C"/>
    <property type="match status" value="1"/>
</dbReference>
<feature type="domain" description="Vacuolar protein sorting-associated protein 54 N-terminal" evidence="6">
    <location>
        <begin position="69"/>
        <end position="358"/>
    </location>
</feature>
<feature type="compositionally biased region" description="Gly residues" evidence="4">
    <location>
        <begin position="910"/>
        <end position="936"/>
    </location>
</feature>
<dbReference type="GO" id="GO:0015031">
    <property type="term" value="P:protein transport"/>
    <property type="evidence" value="ECO:0007669"/>
    <property type="project" value="UniProtKB-KW"/>
</dbReference>
<feature type="region of interest" description="Disordered" evidence="4">
    <location>
        <begin position="815"/>
        <end position="834"/>
    </location>
</feature>
<feature type="region of interest" description="Disordered" evidence="4">
    <location>
        <begin position="1204"/>
        <end position="1230"/>
    </location>
</feature>
<sequence>MASPLGKIGRSLTGLGEKLAGKVPGRRSSVTDVYADGGGGGSTAAYGALAAAPTATVSEDEGEAALLELASGYFDPPEHFDALEFELRQLPIAFEASQLEAVAEERTGVLEVVSEKLSQHVLANYDRFVAGVEEVGQVERSLVETHATTKHARERLALALREVSTNLKISKDTRRKQGLTGLLEVLLKLQQAHNLQRALKEAQEGGEYAEALWLCARCTQSMEELGDGLRVAQELRGSTHGLYADTVSRLEGALAAVCADFRPSHYTKVLEGYMFLGNVGQLGDEVQSAFIATIATSSAKVVRGVLLTRPGAEDKAAVAGNLQELVRFLPSDLFRTCLARVLMVLFDILVSHFHMVRWHEAALERHATESAALTAARRTLQACLRGTSAGGAPAGTAAADDPFGAGGGGGIMAVHPGAASAPSHFNVDDLPPLVSTDSDPVSVTGRAVLGLQRGTASELEEIEARASDEAEWGAVLQAVHAGLLAGRKLIWEEAARRIGVLLSSPAAFEGEHFLQVMDWTQRALAVGESFSGAPCASLRGLLERQAAKFFRLFHHSNIEALSSMLDKEVWKRLPAQLPSLAEALAARSSSSDEVGGTEGGGAHDAPHVGGLNPAAAAAAAAANGGFQPFEHWVVSGNPWRRQTSPRTARRRAAVAATLGFGGTGNGLEDGPAAAALEVDEYGVPRTASTTPSAGLLGPGEAADGASGLTSEDTELDDVFGDYIDEDTQQVHSVAGGSGMDGWRGTAGDAPPAVTNASWRMYKWMRDYAALMRPLRTVAPAIFAGLCELYELYLLHVFATFGDVSLWDLPHVAGSGGTQQGGSAADGGAGGGAADPALTPRLRATLLRVAGESIGKYRALFVAQPGSKLARALEPRAAAGGHAGGAALPSVLSAAPSQPSAAAAYFRRTLPGGGPGGSPATGPGMGPAGAPGGGGGATAAAAGGVQHSGPSASELSVSVNPGNLFGLLERCTAAESLLAVGAELARARGGLAHALPQGEGGSVALEGFLGRTLGAAEDLRDFVVRAGVRLLLPLRWVPERLGGTSWTLGEPPTGQGPWVDDLSRQLDLVHQRVAQVPGLDSASGARLWGAAAAHVAEACLEGFSRCKRCSLEGRAAMSLDLQGVQRALAKVLPRGMEPTALRHVDAYIKAFYIPLTELPHWAQTHPEYSTQQLLSLTSCIAESSGLKKKDRAALVEAVEADLRAVSGGGSRGTTSSSSSSGWGGGGWRGGS</sequence>
<evidence type="ECO:0000259" key="5">
    <source>
        <dbReference type="Pfam" id="PF10474"/>
    </source>
</evidence>
<dbReference type="PANTHER" id="PTHR13258:SF0">
    <property type="entry name" value="SYNDETIN"/>
    <property type="match status" value="1"/>
</dbReference>
<feature type="domain" description="Syndetin C-terminal" evidence="5">
    <location>
        <begin position="963"/>
        <end position="1198"/>
    </location>
</feature>
<dbReference type="Proteomes" id="UP000239649">
    <property type="component" value="Unassembled WGS sequence"/>
</dbReference>
<proteinExistence type="predicted"/>
<dbReference type="InterPro" id="IPR019514">
    <property type="entry name" value="Syndetin_C"/>
</dbReference>
<dbReference type="Pfam" id="PF10475">
    <property type="entry name" value="Vps54_N"/>
    <property type="match status" value="1"/>
</dbReference>
<keyword evidence="2" id="KW-0653">Protein transport</keyword>
<keyword evidence="8" id="KW-1185">Reference proteome</keyword>
<dbReference type="AlphaFoldDB" id="A0A2P6UZU7"/>
<reference evidence="7 8" key="1">
    <citation type="journal article" date="2018" name="Plant J.">
        <title>Genome sequences of Chlorella sorokiniana UTEX 1602 and Micractinium conductrix SAG 241.80: implications to maltose excretion by a green alga.</title>
        <authorList>
            <person name="Arriola M.B."/>
            <person name="Velmurugan N."/>
            <person name="Zhang Y."/>
            <person name="Plunkett M.H."/>
            <person name="Hondzo H."/>
            <person name="Barney B.M."/>
        </authorList>
    </citation>
    <scope>NUCLEOTIDE SEQUENCE [LARGE SCALE GENOMIC DNA]</scope>
    <source>
        <strain evidence="7 8">SAG 241.80</strain>
    </source>
</reference>
<organism evidence="7 8">
    <name type="scientific">Micractinium conductrix</name>
    <dbReference type="NCBI Taxonomy" id="554055"/>
    <lineage>
        <taxon>Eukaryota</taxon>
        <taxon>Viridiplantae</taxon>
        <taxon>Chlorophyta</taxon>
        <taxon>core chlorophytes</taxon>
        <taxon>Trebouxiophyceae</taxon>
        <taxon>Chlorellales</taxon>
        <taxon>Chlorellaceae</taxon>
        <taxon>Chlorella clade</taxon>
        <taxon>Micractinium</taxon>
    </lineage>
</organism>